<comment type="caution">
    <text evidence="1">The sequence shown here is derived from an EMBL/GenBank/DDBJ whole genome shotgun (WGS) entry which is preliminary data.</text>
</comment>
<evidence type="ECO:0000313" key="1">
    <source>
        <dbReference type="EMBL" id="OBH62163.1"/>
    </source>
</evidence>
<organism evidence="1 2">
    <name type="scientific">Mycobacterium colombiense</name>
    <dbReference type="NCBI Taxonomy" id="339268"/>
    <lineage>
        <taxon>Bacteria</taxon>
        <taxon>Bacillati</taxon>
        <taxon>Actinomycetota</taxon>
        <taxon>Actinomycetes</taxon>
        <taxon>Mycobacteriales</taxon>
        <taxon>Mycobacteriaceae</taxon>
        <taxon>Mycobacterium</taxon>
        <taxon>Mycobacterium avium complex (MAC)</taxon>
    </lineage>
</organism>
<sequence length="67" mass="7456">MIVPAIENDRFHGTASGRAGVARRLIRLTHAVPTEAVVGGALVARKADRAVAWWRGWDRAEIRTYMQ</sequence>
<proteinExistence type="predicted"/>
<reference evidence="1 2" key="1">
    <citation type="submission" date="2016-06" db="EMBL/GenBank/DDBJ databases">
        <authorList>
            <person name="Kjaerup R.B."/>
            <person name="Dalgaard T.S."/>
            <person name="Juul-Madsen H.R."/>
        </authorList>
    </citation>
    <scope>NUCLEOTIDE SEQUENCE [LARGE SCALE GENOMIC DNA]</scope>
    <source>
        <strain evidence="1 2">E2464</strain>
    </source>
</reference>
<gene>
    <name evidence="1" type="ORF">A5685_02595</name>
</gene>
<name>A0A1A2SD39_9MYCO</name>
<dbReference type="AlphaFoldDB" id="A0A1A2SD39"/>
<evidence type="ECO:0000313" key="2">
    <source>
        <dbReference type="Proteomes" id="UP000093861"/>
    </source>
</evidence>
<accession>A0A1A2SD39</accession>
<protein>
    <submittedName>
        <fullName evidence="1">Uncharacterized protein</fullName>
    </submittedName>
</protein>
<dbReference type="EMBL" id="LZJS01000068">
    <property type="protein sequence ID" value="OBH62163.1"/>
    <property type="molecule type" value="Genomic_DNA"/>
</dbReference>
<dbReference type="Proteomes" id="UP000093861">
    <property type="component" value="Unassembled WGS sequence"/>
</dbReference>